<sequence>MTSVRKHCLSLRLDLPTVDKRPRLYSISDAATAAYSQEVDRLSQLEKLQVLGHGNGGTVYKVRDKQTLAVYALKIMHGNTISPQELAILRQTSSSHVVHCHQIFENPSGEVQILMEYMDGGTLDTYRKSHGRLSEDVIADISRQVLKGFVYMCSKNIVHRDIKPSNLLINEKMEVKIADFGVSKIMGHGLNRCSTSVGTCAYMSPERFDTERYGDYDGYAADVWGFGVTMMELYMGYYPFLSPGEKPDWPTLMLAICFGEPPSLPSCSSEKFKDFIKCCLQKDPNKRWTASQLLLHPFVEENSSTVVF</sequence>
<proteinExistence type="predicted"/>
<keyword evidence="1" id="KW-0418">Kinase</keyword>
<comment type="caution">
    <text evidence="1">The sequence shown here is derived from an EMBL/GenBank/DDBJ whole genome shotgun (WGS) entry which is preliminary data.</text>
</comment>
<organism evidence="1 2">
    <name type="scientific">Melia azedarach</name>
    <name type="common">Chinaberry tree</name>
    <dbReference type="NCBI Taxonomy" id="155640"/>
    <lineage>
        <taxon>Eukaryota</taxon>
        <taxon>Viridiplantae</taxon>
        <taxon>Streptophyta</taxon>
        <taxon>Embryophyta</taxon>
        <taxon>Tracheophyta</taxon>
        <taxon>Spermatophyta</taxon>
        <taxon>Magnoliopsida</taxon>
        <taxon>eudicotyledons</taxon>
        <taxon>Gunneridae</taxon>
        <taxon>Pentapetalae</taxon>
        <taxon>rosids</taxon>
        <taxon>malvids</taxon>
        <taxon>Sapindales</taxon>
        <taxon>Meliaceae</taxon>
        <taxon>Melia</taxon>
    </lineage>
</organism>
<accession>A0ACC1XGN1</accession>
<dbReference type="EMBL" id="CM051402">
    <property type="protein sequence ID" value="KAJ4710114.1"/>
    <property type="molecule type" value="Genomic_DNA"/>
</dbReference>
<reference evidence="1 2" key="1">
    <citation type="journal article" date="2023" name="Science">
        <title>Complex scaffold remodeling in plant triterpene biosynthesis.</title>
        <authorList>
            <person name="De La Pena R."/>
            <person name="Hodgson H."/>
            <person name="Liu J.C."/>
            <person name="Stephenson M.J."/>
            <person name="Martin A.C."/>
            <person name="Owen C."/>
            <person name="Harkess A."/>
            <person name="Leebens-Mack J."/>
            <person name="Jimenez L.E."/>
            <person name="Osbourn A."/>
            <person name="Sattely E.S."/>
        </authorList>
    </citation>
    <scope>NUCLEOTIDE SEQUENCE [LARGE SCALE GENOMIC DNA]</scope>
    <source>
        <strain evidence="2">cv. JPN11</strain>
        <tissue evidence="1">Leaf</tissue>
    </source>
</reference>
<protein>
    <submittedName>
        <fullName evidence="1">Mitogen-activated protein kinase</fullName>
    </submittedName>
</protein>
<dbReference type="Proteomes" id="UP001164539">
    <property type="component" value="Chromosome 9"/>
</dbReference>
<keyword evidence="1" id="KW-0808">Transferase</keyword>
<name>A0ACC1XGN1_MELAZ</name>
<keyword evidence="2" id="KW-1185">Reference proteome</keyword>
<evidence type="ECO:0000313" key="2">
    <source>
        <dbReference type="Proteomes" id="UP001164539"/>
    </source>
</evidence>
<evidence type="ECO:0000313" key="1">
    <source>
        <dbReference type="EMBL" id="KAJ4710114.1"/>
    </source>
</evidence>
<gene>
    <name evidence="1" type="ORF">OWV82_016339</name>
</gene>